<dbReference type="InterPro" id="IPR029058">
    <property type="entry name" value="AB_hydrolase_fold"/>
</dbReference>
<feature type="region of interest" description="Disordered" evidence="1">
    <location>
        <begin position="1"/>
        <end position="41"/>
    </location>
</feature>
<feature type="compositionally biased region" description="Basic and acidic residues" evidence="1">
    <location>
        <begin position="88"/>
        <end position="98"/>
    </location>
</feature>
<feature type="region of interest" description="Disordered" evidence="1">
    <location>
        <begin position="88"/>
        <end position="107"/>
    </location>
</feature>
<gene>
    <name evidence="2" type="ORF">NE857_20200</name>
</gene>
<proteinExistence type="predicted"/>
<protein>
    <recommendedName>
        <fullName evidence="4">Alpha/beta hydrolase</fullName>
    </recommendedName>
</protein>
<evidence type="ECO:0000256" key="1">
    <source>
        <dbReference type="SAM" id="MobiDB-lite"/>
    </source>
</evidence>
<dbReference type="Proteomes" id="UP001055940">
    <property type="component" value="Chromosome"/>
</dbReference>
<sequence>MRRRAQGPGGPPHRPGQGHGARRLTPPFRSRRRDRNGPLVPAVGEGRLVHAAEILCALLADDQELAALAAAGAFEEYAPFLPVQLREVEQGARPREPGPTDPSVPARNTAPTLFLRGTDPAPAPWFDAGARHVTAHVAAATAAEAEGAGHFGAAPAPEAVAEALVRFLHAVPD</sequence>
<dbReference type="Gene3D" id="3.40.50.1820">
    <property type="entry name" value="alpha/beta hydrolase"/>
    <property type="match status" value="1"/>
</dbReference>
<reference evidence="2" key="1">
    <citation type="submission" date="2022-06" db="EMBL/GenBank/DDBJ databases">
        <authorList>
            <person name="Ping M."/>
        </authorList>
    </citation>
    <scope>NUCLEOTIDE SEQUENCE</scope>
    <source>
        <strain evidence="2">JCM11759T</strain>
    </source>
</reference>
<name>A0ABY5D085_9ACTN</name>
<accession>A0ABY5D085</accession>
<evidence type="ECO:0000313" key="2">
    <source>
        <dbReference type="EMBL" id="USY17656.1"/>
    </source>
</evidence>
<dbReference type="SUPFAM" id="SSF53474">
    <property type="entry name" value="alpha/beta-Hydrolases"/>
    <property type="match status" value="1"/>
</dbReference>
<evidence type="ECO:0000313" key="3">
    <source>
        <dbReference type="Proteomes" id="UP001055940"/>
    </source>
</evidence>
<keyword evidence="3" id="KW-1185">Reference proteome</keyword>
<organism evidence="2 3">
    <name type="scientific">Nocardiopsis exhalans</name>
    <dbReference type="NCBI Taxonomy" id="163604"/>
    <lineage>
        <taxon>Bacteria</taxon>
        <taxon>Bacillati</taxon>
        <taxon>Actinomycetota</taxon>
        <taxon>Actinomycetes</taxon>
        <taxon>Streptosporangiales</taxon>
        <taxon>Nocardiopsidaceae</taxon>
        <taxon>Nocardiopsis</taxon>
    </lineage>
</organism>
<dbReference type="EMBL" id="CP099837">
    <property type="protein sequence ID" value="USY17656.1"/>
    <property type="molecule type" value="Genomic_DNA"/>
</dbReference>
<evidence type="ECO:0008006" key="4">
    <source>
        <dbReference type="Google" id="ProtNLM"/>
    </source>
</evidence>
<dbReference type="RefSeq" id="WP_254417181.1">
    <property type="nucleotide sequence ID" value="NZ_BAAAJB010000011.1"/>
</dbReference>